<feature type="region of interest" description="Disordered" evidence="1">
    <location>
        <begin position="54"/>
        <end position="87"/>
    </location>
</feature>
<organism evidence="2 3">
    <name type="scientific">Puccinia striiformis</name>
    <dbReference type="NCBI Taxonomy" id="27350"/>
    <lineage>
        <taxon>Eukaryota</taxon>
        <taxon>Fungi</taxon>
        <taxon>Dikarya</taxon>
        <taxon>Basidiomycota</taxon>
        <taxon>Pucciniomycotina</taxon>
        <taxon>Pucciniomycetes</taxon>
        <taxon>Pucciniales</taxon>
        <taxon>Pucciniaceae</taxon>
        <taxon>Puccinia</taxon>
    </lineage>
</organism>
<reference evidence="3" key="2">
    <citation type="journal article" date="2018" name="BMC Genomics">
        <title>Genomic insights into host adaptation between the wheat stripe rust pathogen (Puccinia striiformis f. sp. tritici) and the barley stripe rust pathogen (Puccinia striiformis f. sp. hordei).</title>
        <authorList>
            <person name="Xia C."/>
            <person name="Wang M."/>
            <person name="Yin C."/>
            <person name="Cornejo O.E."/>
            <person name="Hulbert S.H."/>
            <person name="Chen X."/>
        </authorList>
    </citation>
    <scope>NUCLEOTIDE SEQUENCE [LARGE SCALE GENOMIC DNA]</scope>
    <source>
        <strain evidence="3">93TX-2</strain>
    </source>
</reference>
<keyword evidence="3" id="KW-1185">Reference proteome</keyword>
<name>A0A2S4UIB2_9BASI</name>
<dbReference type="Proteomes" id="UP000238274">
    <property type="component" value="Unassembled WGS sequence"/>
</dbReference>
<reference evidence="3" key="3">
    <citation type="journal article" date="2018" name="Mol. Plant Microbe Interact.">
        <title>Genome sequence resources for the wheat stripe rust pathogen (Puccinia striiformis f. sp. tritici) and the barley stripe rust pathogen (Puccinia striiformis f. sp. hordei).</title>
        <authorList>
            <person name="Xia C."/>
            <person name="Wang M."/>
            <person name="Yin C."/>
            <person name="Cornejo O.E."/>
            <person name="Hulbert S.H."/>
            <person name="Chen X."/>
        </authorList>
    </citation>
    <scope>NUCLEOTIDE SEQUENCE [LARGE SCALE GENOMIC DNA]</scope>
    <source>
        <strain evidence="3">93TX-2</strain>
    </source>
</reference>
<proteinExistence type="predicted"/>
<comment type="caution">
    <text evidence="2">The sequence shown here is derived from an EMBL/GenBank/DDBJ whole genome shotgun (WGS) entry which is preliminary data.</text>
</comment>
<dbReference type="VEuPathDB" id="FungiDB:PSHT_14747"/>
<dbReference type="VEuPathDB" id="FungiDB:PSTT_13745"/>
<evidence type="ECO:0000313" key="2">
    <source>
        <dbReference type="EMBL" id="POV97063.1"/>
    </source>
</evidence>
<evidence type="ECO:0000256" key="1">
    <source>
        <dbReference type="SAM" id="MobiDB-lite"/>
    </source>
</evidence>
<evidence type="ECO:0000313" key="3">
    <source>
        <dbReference type="Proteomes" id="UP000238274"/>
    </source>
</evidence>
<gene>
    <name evidence="2" type="ORF">PSHT_14747</name>
</gene>
<sequence length="87" mass="9509">MCQMCLDAAATHINRSEVPSPTTSHDKSVAVKRKQNQTCILRAKEMLARTKATVNLPTTSTSKRPRSPELQVTSSSPAPPNDLYDKA</sequence>
<reference evidence="2 3" key="1">
    <citation type="submission" date="2017-12" db="EMBL/GenBank/DDBJ databases">
        <title>Gene loss provides genomic basis for host adaptation in cereal stripe rust fungi.</title>
        <authorList>
            <person name="Xia C."/>
        </authorList>
    </citation>
    <scope>NUCLEOTIDE SEQUENCE [LARGE SCALE GENOMIC DNA]</scope>
    <source>
        <strain evidence="2 3">93TX-2</strain>
    </source>
</reference>
<accession>A0A2S4UIB2</accession>
<dbReference type="AlphaFoldDB" id="A0A2S4UIB2"/>
<protein>
    <submittedName>
        <fullName evidence="2">Uncharacterized protein</fullName>
    </submittedName>
</protein>
<dbReference type="EMBL" id="PKSM01000346">
    <property type="protein sequence ID" value="POV97063.1"/>
    <property type="molecule type" value="Genomic_DNA"/>
</dbReference>